<dbReference type="RefSeq" id="WP_091228296.1">
    <property type="nucleotide sequence ID" value="NZ_FNBG01000007.1"/>
</dbReference>
<protein>
    <submittedName>
        <fullName evidence="3">Ig-like domain (Group 2)</fullName>
    </submittedName>
</protein>
<feature type="signal peptide" evidence="1">
    <location>
        <begin position="1"/>
        <end position="28"/>
    </location>
</feature>
<dbReference type="AlphaFoldDB" id="A0A1G7J686"/>
<feature type="domain" description="BIG2" evidence="2">
    <location>
        <begin position="511"/>
        <end position="592"/>
    </location>
</feature>
<dbReference type="SUPFAM" id="SSF49373">
    <property type="entry name" value="Invasin/intimin cell-adhesion fragments"/>
    <property type="match status" value="2"/>
</dbReference>
<evidence type="ECO:0000256" key="1">
    <source>
        <dbReference type="SAM" id="SignalP"/>
    </source>
</evidence>
<name>A0A1G7J686_9BACL</name>
<dbReference type="SMART" id="SM00635">
    <property type="entry name" value="BID_2"/>
    <property type="match status" value="2"/>
</dbReference>
<dbReference type="OrthoDB" id="9811934at2"/>
<dbReference type="EMBL" id="FNBG01000007">
    <property type="protein sequence ID" value="SDF20391.1"/>
    <property type="molecule type" value="Genomic_DNA"/>
</dbReference>
<feature type="chain" id="PRO_5011689541" evidence="1">
    <location>
        <begin position="29"/>
        <end position="603"/>
    </location>
</feature>
<dbReference type="InterPro" id="IPR003343">
    <property type="entry name" value="Big_2"/>
</dbReference>
<dbReference type="Proteomes" id="UP000198972">
    <property type="component" value="Unassembled WGS sequence"/>
</dbReference>
<dbReference type="InterPro" id="IPR011047">
    <property type="entry name" value="Quinoprotein_ADH-like_sf"/>
</dbReference>
<reference evidence="3 4" key="1">
    <citation type="submission" date="2016-10" db="EMBL/GenBank/DDBJ databases">
        <authorList>
            <person name="de Groot N.N."/>
        </authorList>
    </citation>
    <scope>NUCLEOTIDE SEQUENCE [LARGE SCALE GENOMIC DNA]</scope>
    <source>
        <strain evidence="3 4">DSM 28129</strain>
    </source>
</reference>
<dbReference type="Pfam" id="PF02368">
    <property type="entry name" value="Big_2"/>
    <property type="match status" value="1"/>
</dbReference>
<gene>
    <name evidence="3" type="ORF">SAMN04488542_10734</name>
</gene>
<accession>A0A1G7J686</accession>
<evidence type="ECO:0000313" key="4">
    <source>
        <dbReference type="Proteomes" id="UP000198972"/>
    </source>
</evidence>
<keyword evidence="4" id="KW-1185">Reference proteome</keyword>
<dbReference type="PANTHER" id="PTHR42754:SF1">
    <property type="entry name" value="LIPOPROTEIN"/>
    <property type="match status" value="1"/>
</dbReference>
<dbReference type="PANTHER" id="PTHR42754">
    <property type="entry name" value="ENDOGLUCANASE"/>
    <property type="match status" value="1"/>
</dbReference>
<dbReference type="SUPFAM" id="SSF50998">
    <property type="entry name" value="Quinoprotein alcohol dehydrogenase-like"/>
    <property type="match status" value="1"/>
</dbReference>
<dbReference type="STRING" id="670482.SAMN04488542_10734"/>
<keyword evidence="1" id="KW-0732">Signal</keyword>
<dbReference type="InterPro" id="IPR008964">
    <property type="entry name" value="Invasin/intimin_cell_adhesion"/>
</dbReference>
<sequence>MFKRMYTFTTLALSFLLLWSSLASTGYAADSEHEQPDIKWSRLFGGTASVGQSVTPTSDGGYVAVGNIQKTYYTLDHKNGITNNKVYAIKVDSNGVTQWERDVTNNSVYRYDDTYAYDVIESSNGSIIITGYTTDYVGKPTNIIYVTKLDASGTILWDKAYPQYSSSYYHLYGQKIIETASGDFVITGYGASSPGYAPAYLLKINPDGEEIWYRTLWLDDNQYFNDIAASPDGGIIAVGAIDNFFDPSVNAAITVKFSENGETVWEKIKRNDGAQRPSAFAIHPARDGGYIITGQLFQSVNSTSYIQKINETGDVLWEKNFDPAAGNDLFTQIQSVDGGYALLGRNTTGNYPAITTKYQIVIVNEDGELNKTYAFGDSDLKSVGKGIATPDGGYLVIGTVKRGDSHLQLVKIAGTPGGPTDPELTRIQFSPHQLKLSVGQSVGSVVNAVYSDSSVTDVTYSAIYASLDPSIATVNSFGQITGVHPGSTIVTATYSGLSTTASIEITTVGEPLGHFFLDSDEYSLSIGTELDIAAFYTDELGSTSIVTWDTDFSSANPEIATIDEEGNITGVAQGITYITATYHGISYTANVWVVRPYAPPAGK</sequence>
<organism evidence="3 4">
    <name type="scientific">Fontibacillus panacisegetis</name>
    <dbReference type="NCBI Taxonomy" id="670482"/>
    <lineage>
        <taxon>Bacteria</taxon>
        <taxon>Bacillati</taxon>
        <taxon>Bacillota</taxon>
        <taxon>Bacilli</taxon>
        <taxon>Bacillales</taxon>
        <taxon>Paenibacillaceae</taxon>
        <taxon>Fontibacillus</taxon>
    </lineage>
</organism>
<feature type="domain" description="BIG2" evidence="2">
    <location>
        <begin position="423"/>
        <end position="504"/>
    </location>
</feature>
<proteinExistence type="predicted"/>
<dbReference type="Gene3D" id="2.60.40.1080">
    <property type="match status" value="2"/>
</dbReference>
<evidence type="ECO:0000313" key="3">
    <source>
        <dbReference type="EMBL" id="SDF20391.1"/>
    </source>
</evidence>
<evidence type="ECO:0000259" key="2">
    <source>
        <dbReference type="SMART" id="SM00635"/>
    </source>
</evidence>